<accession>D1PV21</accession>
<protein>
    <submittedName>
        <fullName evidence="5">Putative phage tail component domain protein</fullName>
        <ecNumber evidence="5">3.2.1.17</ecNumber>
    </submittedName>
</protein>
<dbReference type="OrthoDB" id="9798192at2"/>
<keyword evidence="4" id="KW-1133">Transmembrane helix</keyword>
<dbReference type="HOGENOM" id="CLU_044973_3_0_10"/>
<evidence type="ECO:0000256" key="4">
    <source>
        <dbReference type="SAM" id="Phobius"/>
    </source>
</evidence>
<dbReference type="SUPFAM" id="SSF51445">
    <property type="entry name" value="(Trans)glycosidases"/>
    <property type="match status" value="1"/>
</dbReference>
<dbReference type="AlphaFoldDB" id="D1PV21"/>
<dbReference type="InterPro" id="IPR018077">
    <property type="entry name" value="Glyco_hydro_fam25_subgr"/>
</dbReference>
<dbReference type="PANTHER" id="PTHR34135:SF2">
    <property type="entry name" value="LYSOZYME"/>
    <property type="match status" value="1"/>
</dbReference>
<evidence type="ECO:0000256" key="3">
    <source>
        <dbReference type="ARBA" id="ARBA00023295"/>
    </source>
</evidence>
<evidence type="ECO:0000256" key="1">
    <source>
        <dbReference type="ARBA" id="ARBA00010646"/>
    </source>
</evidence>
<comment type="similarity">
    <text evidence="1">Belongs to the glycosyl hydrolase 25 family.</text>
</comment>
<keyword evidence="6" id="KW-1185">Reference proteome</keyword>
<dbReference type="InterPro" id="IPR017853">
    <property type="entry name" value="GH"/>
</dbReference>
<dbReference type="GO" id="GO:0016052">
    <property type="term" value="P:carbohydrate catabolic process"/>
    <property type="evidence" value="ECO:0007669"/>
    <property type="project" value="TreeGrafter"/>
</dbReference>
<dbReference type="Pfam" id="PF01183">
    <property type="entry name" value="Glyco_hydro_25"/>
    <property type="match status" value="1"/>
</dbReference>
<reference evidence="5 6" key="1">
    <citation type="submission" date="2009-10" db="EMBL/GenBank/DDBJ databases">
        <authorList>
            <person name="Qin X."/>
            <person name="Bachman B."/>
            <person name="Battles P."/>
            <person name="Bell A."/>
            <person name="Bess C."/>
            <person name="Bickham C."/>
            <person name="Chaboub L."/>
            <person name="Chen D."/>
            <person name="Coyle M."/>
            <person name="Deiros D.R."/>
            <person name="Dinh H."/>
            <person name="Forbes L."/>
            <person name="Fowler G."/>
            <person name="Francisco L."/>
            <person name="Fu Q."/>
            <person name="Gubbala S."/>
            <person name="Hale W."/>
            <person name="Han Y."/>
            <person name="Hemphill L."/>
            <person name="Highlander S.K."/>
            <person name="Hirani K."/>
            <person name="Hogues M."/>
            <person name="Jackson L."/>
            <person name="Jakkamsetti A."/>
            <person name="Javaid M."/>
            <person name="Jiang H."/>
            <person name="Korchina V."/>
            <person name="Kovar C."/>
            <person name="Lara F."/>
            <person name="Lee S."/>
            <person name="Mata R."/>
            <person name="Mathew T."/>
            <person name="Moen C."/>
            <person name="Morales K."/>
            <person name="Munidasa M."/>
            <person name="Nazareth L."/>
            <person name="Ngo R."/>
            <person name="Nguyen L."/>
            <person name="Okwuonu G."/>
            <person name="Ongeri F."/>
            <person name="Patil S."/>
            <person name="Petrosino J."/>
            <person name="Pham C."/>
            <person name="Pham P."/>
            <person name="Pu L.-L."/>
            <person name="Puazo M."/>
            <person name="Raj R."/>
            <person name="Reid J."/>
            <person name="Rouhana J."/>
            <person name="Saada N."/>
            <person name="Shang Y."/>
            <person name="Simmons D."/>
            <person name="Thornton R."/>
            <person name="Warren J."/>
            <person name="Weissenberger G."/>
            <person name="Zhang J."/>
            <person name="Zhang L."/>
            <person name="Zhou C."/>
            <person name="Zhu D."/>
            <person name="Muzny D."/>
            <person name="Worley K."/>
            <person name="Gibbs R."/>
        </authorList>
    </citation>
    <scope>NUCLEOTIDE SEQUENCE [LARGE SCALE GENOMIC DNA]</scope>
    <source>
        <strain evidence="5 6">DSM 17361</strain>
    </source>
</reference>
<name>D1PV21_9BACT</name>
<dbReference type="EC" id="3.2.1.17" evidence="5"/>
<dbReference type="PROSITE" id="PS51904">
    <property type="entry name" value="GLYCOSYL_HYDROL_F25_2"/>
    <property type="match status" value="1"/>
</dbReference>
<dbReference type="SMART" id="SM00641">
    <property type="entry name" value="Glyco_25"/>
    <property type="match status" value="1"/>
</dbReference>
<evidence type="ECO:0000313" key="5">
    <source>
        <dbReference type="EMBL" id="EFA44741.1"/>
    </source>
</evidence>
<gene>
    <name evidence="5" type="ORF">HMPREF0645_0806</name>
</gene>
<sequence length="282" mass="32837">MGGISLLRLFSFFGKKARPGCLLGGIGVLALYIWIFYYVFVGPTGFRWRALYGDPKYPQGYAIHGIDVSHHQGTINWNKLKSNALIDGYPLRFVFVKGTEGSSRIDPNFEENFAQAYEYGFIRGVYHFWSNKSTARSQAYHFLNNVHLLPGDLPPVLDIEHKPKDVSIEDFQMDVLTWLHIVEDKYHVKPIIYTYYKFKESYLNAPVFDDYPYWIAHYYVDKMEYKGDWRFWQHTDTGRLPGIKGNVDLNVYNGSYYDLVHLTIGKQEFVPTNIPVKSDRVN</sequence>
<keyword evidence="3 5" id="KW-0326">Glycosidase</keyword>
<dbReference type="EMBL" id="ACKS01000034">
    <property type="protein sequence ID" value="EFA44741.1"/>
    <property type="molecule type" value="Genomic_DNA"/>
</dbReference>
<comment type="caution">
    <text evidence="5">The sequence shown here is derived from an EMBL/GenBank/DDBJ whole genome shotgun (WGS) entry which is preliminary data.</text>
</comment>
<dbReference type="eggNOG" id="COG3757">
    <property type="taxonomic scope" value="Bacteria"/>
</dbReference>
<keyword evidence="4" id="KW-0472">Membrane</keyword>
<dbReference type="GO" id="GO:0016998">
    <property type="term" value="P:cell wall macromolecule catabolic process"/>
    <property type="evidence" value="ECO:0007669"/>
    <property type="project" value="InterPro"/>
</dbReference>
<feature type="transmembrane region" description="Helical" evidence="4">
    <location>
        <begin position="21"/>
        <end position="40"/>
    </location>
</feature>
<evidence type="ECO:0000313" key="6">
    <source>
        <dbReference type="Proteomes" id="UP000003160"/>
    </source>
</evidence>
<evidence type="ECO:0000256" key="2">
    <source>
        <dbReference type="ARBA" id="ARBA00022801"/>
    </source>
</evidence>
<dbReference type="GO" id="GO:0009253">
    <property type="term" value="P:peptidoglycan catabolic process"/>
    <property type="evidence" value="ECO:0007669"/>
    <property type="project" value="InterPro"/>
</dbReference>
<dbReference type="InterPro" id="IPR002053">
    <property type="entry name" value="Glyco_hydro_25"/>
</dbReference>
<keyword evidence="2 5" id="KW-0378">Hydrolase</keyword>
<dbReference type="GO" id="GO:0003796">
    <property type="term" value="F:lysozyme activity"/>
    <property type="evidence" value="ECO:0007669"/>
    <property type="project" value="UniProtKB-EC"/>
</dbReference>
<dbReference type="Gene3D" id="3.20.20.80">
    <property type="entry name" value="Glycosidases"/>
    <property type="match status" value="1"/>
</dbReference>
<proteinExistence type="inferred from homology"/>
<dbReference type="Proteomes" id="UP000003160">
    <property type="component" value="Unassembled WGS sequence"/>
</dbReference>
<dbReference type="PANTHER" id="PTHR34135">
    <property type="entry name" value="LYSOZYME"/>
    <property type="match status" value="1"/>
</dbReference>
<organism evidence="5 6">
    <name type="scientific">Hallella bergensis DSM 17361</name>
    <dbReference type="NCBI Taxonomy" id="585502"/>
    <lineage>
        <taxon>Bacteria</taxon>
        <taxon>Pseudomonadati</taxon>
        <taxon>Bacteroidota</taxon>
        <taxon>Bacteroidia</taxon>
        <taxon>Bacteroidales</taxon>
        <taxon>Prevotellaceae</taxon>
        <taxon>Hallella</taxon>
    </lineage>
</organism>
<keyword evidence="4" id="KW-0812">Transmembrane</keyword>